<dbReference type="PROSITE" id="PS01303">
    <property type="entry name" value="BCCT"/>
    <property type="match status" value="1"/>
</dbReference>
<evidence type="ECO:0000256" key="5">
    <source>
        <dbReference type="ARBA" id="ARBA00022692"/>
    </source>
</evidence>
<evidence type="ECO:0000256" key="3">
    <source>
        <dbReference type="ARBA" id="ARBA00022448"/>
    </source>
</evidence>
<feature type="transmembrane region" description="Helical" evidence="9">
    <location>
        <begin position="462"/>
        <end position="482"/>
    </location>
</feature>
<dbReference type="Proteomes" id="UP000507962">
    <property type="component" value="Unassembled WGS sequence"/>
</dbReference>
<keyword evidence="3" id="KW-0813">Transport</keyword>
<dbReference type="InterPro" id="IPR000060">
    <property type="entry name" value="BCCT_transptr"/>
</dbReference>
<dbReference type="AlphaFoldDB" id="A0A4U8YRM9"/>
<dbReference type="RefSeq" id="WP_180138477.1">
    <property type="nucleotide sequence ID" value="NZ_CAADHO010000002.1"/>
</dbReference>
<dbReference type="NCBIfam" id="TIGR00842">
    <property type="entry name" value="bcct"/>
    <property type="match status" value="1"/>
</dbReference>
<feature type="region of interest" description="Disordered" evidence="8">
    <location>
        <begin position="1"/>
        <end position="22"/>
    </location>
</feature>
<evidence type="ECO:0000256" key="1">
    <source>
        <dbReference type="ARBA" id="ARBA00004651"/>
    </source>
</evidence>
<evidence type="ECO:0000313" key="11">
    <source>
        <dbReference type="Proteomes" id="UP000507962"/>
    </source>
</evidence>
<evidence type="ECO:0000256" key="4">
    <source>
        <dbReference type="ARBA" id="ARBA00022475"/>
    </source>
</evidence>
<keyword evidence="7 9" id="KW-0472">Membrane</keyword>
<feature type="transmembrane region" description="Helical" evidence="9">
    <location>
        <begin position="334"/>
        <end position="351"/>
    </location>
</feature>
<accession>A0A4U8YRM9</accession>
<evidence type="ECO:0000256" key="9">
    <source>
        <dbReference type="SAM" id="Phobius"/>
    </source>
</evidence>
<evidence type="ECO:0000313" key="10">
    <source>
        <dbReference type="EMBL" id="VFQ43933.1"/>
    </source>
</evidence>
<feature type="transmembrane region" description="Helical" evidence="9">
    <location>
        <begin position="488"/>
        <end position="506"/>
    </location>
</feature>
<feature type="transmembrane region" description="Helical" evidence="9">
    <location>
        <begin position="363"/>
        <end position="382"/>
    </location>
</feature>
<feature type="transmembrane region" description="Helical" evidence="9">
    <location>
        <begin position="31"/>
        <end position="49"/>
    </location>
</feature>
<dbReference type="EMBL" id="CAADHO010000002">
    <property type="protein sequence ID" value="VFQ43933.1"/>
    <property type="molecule type" value="Genomic_DNA"/>
</dbReference>
<dbReference type="GO" id="GO:0005886">
    <property type="term" value="C:plasma membrane"/>
    <property type="evidence" value="ECO:0007669"/>
    <property type="project" value="UniProtKB-SubCell"/>
</dbReference>
<keyword evidence="5 9" id="KW-0812">Transmembrane</keyword>
<feature type="transmembrane region" description="Helical" evidence="9">
    <location>
        <begin position="279"/>
        <end position="299"/>
    </location>
</feature>
<keyword evidence="11" id="KW-1185">Reference proteome</keyword>
<dbReference type="PANTHER" id="PTHR30047">
    <property type="entry name" value="HIGH-AFFINITY CHOLINE TRANSPORT PROTEIN-RELATED"/>
    <property type="match status" value="1"/>
</dbReference>
<dbReference type="InterPro" id="IPR018093">
    <property type="entry name" value="BCCT_CS"/>
</dbReference>
<evidence type="ECO:0000256" key="6">
    <source>
        <dbReference type="ARBA" id="ARBA00022989"/>
    </source>
</evidence>
<evidence type="ECO:0000256" key="7">
    <source>
        <dbReference type="ARBA" id="ARBA00023136"/>
    </source>
</evidence>
<feature type="transmembrane region" description="Helical" evidence="9">
    <location>
        <begin position="162"/>
        <end position="181"/>
    </location>
</feature>
<evidence type="ECO:0000256" key="8">
    <source>
        <dbReference type="SAM" id="MobiDB-lite"/>
    </source>
</evidence>
<reference evidence="10 11" key="1">
    <citation type="submission" date="2019-03" db="EMBL/GenBank/DDBJ databases">
        <authorList>
            <person name="Nijsse B."/>
        </authorList>
    </citation>
    <scope>NUCLEOTIDE SEQUENCE [LARGE SCALE GENOMIC DNA]</scope>
    <source>
        <strain evidence="10">Desulfoluna butyratoxydans MSL71</strain>
    </source>
</reference>
<feature type="transmembrane region" description="Helical" evidence="9">
    <location>
        <begin position="416"/>
        <end position="435"/>
    </location>
</feature>
<evidence type="ECO:0000256" key="2">
    <source>
        <dbReference type="ARBA" id="ARBA00005658"/>
    </source>
</evidence>
<protein>
    <submittedName>
        <fullName evidence="10">Bcct transporter family</fullName>
    </submittedName>
</protein>
<dbReference type="GO" id="GO:0022857">
    <property type="term" value="F:transmembrane transporter activity"/>
    <property type="evidence" value="ECO:0007669"/>
    <property type="project" value="InterPro"/>
</dbReference>
<name>A0A4U8YRM9_9BACT</name>
<organism evidence="10 11">
    <name type="scientific">Desulfoluna butyratoxydans</name>
    <dbReference type="NCBI Taxonomy" id="231438"/>
    <lineage>
        <taxon>Bacteria</taxon>
        <taxon>Pseudomonadati</taxon>
        <taxon>Thermodesulfobacteriota</taxon>
        <taxon>Desulfobacteria</taxon>
        <taxon>Desulfobacterales</taxon>
        <taxon>Desulfolunaceae</taxon>
        <taxon>Desulfoluna</taxon>
    </lineage>
</organism>
<gene>
    <name evidence="10" type="ORF">MSL71_15760</name>
</gene>
<comment type="subcellular location">
    <subcellularLocation>
        <location evidence="1">Cell membrane</location>
        <topology evidence="1">Multi-pass membrane protein</topology>
    </subcellularLocation>
</comment>
<feature type="compositionally biased region" description="Low complexity" evidence="8">
    <location>
        <begin position="10"/>
        <end position="22"/>
    </location>
</feature>
<proteinExistence type="inferred from homology"/>
<feature type="transmembrane region" description="Helical" evidence="9">
    <location>
        <begin position="202"/>
        <end position="228"/>
    </location>
</feature>
<dbReference type="PANTHER" id="PTHR30047:SF7">
    <property type="entry name" value="HIGH-AFFINITY CHOLINE TRANSPORT PROTEIN"/>
    <property type="match status" value="1"/>
</dbReference>
<sequence>MTDSELNPQGASDASSAPSGASPRFDVHPQVFFTSAAIIVGFVVFTIFFHQKVGDFFGPLQAAISSNAGWFFVWTMNIILFFALYLMFSRYGDIRLGGEDAEPDFSTLSWFSMLFSAGMGIGLLFYGVAEPMYHFGASPFPSDGPTEAARTAMAITFLHWGFHPWAVYSIVGLALAFFSFNKGLPLSIRAVFYPLLGERIHGFWGNVIDILATVATLFGVASSLGFGVQQINAGLAHLFGWEQSATTQLWLIAGITAIATTSVVKGLDAGIRRLSELNVWLATGLLLFVLVCGPTLFIFNGLLENIGSYIQNFPKLATWSETFENTNWQNGWTVFYWGWWIAWSPFVGMFIARVSKGRTVREFIMGVLCIPAFVTFVWLTVFGNSALFIEMFGGGGIAEAVAKNVPVSLFVLLEHFPLSGISCVLGVLVVVSFFVTSSDSGSMVIDIITAGGNPDPPIPQRLFWAILEGVVAATLLLCGGLAALQSAVITTGLPFGIVLIIMCVSLKKGLNEYIGVQTFSVKTGKKKGEEFEIEGAEAPHVVFARKKSA</sequence>
<feature type="transmembrane region" description="Helical" evidence="9">
    <location>
        <begin position="108"/>
        <end position="129"/>
    </location>
</feature>
<comment type="similarity">
    <text evidence="2">Belongs to the BCCT transporter (TC 2.A.15) family.</text>
</comment>
<keyword evidence="4" id="KW-1003">Cell membrane</keyword>
<keyword evidence="6 9" id="KW-1133">Transmembrane helix</keyword>
<feature type="transmembrane region" description="Helical" evidence="9">
    <location>
        <begin position="69"/>
        <end position="88"/>
    </location>
</feature>
<dbReference type="Pfam" id="PF02028">
    <property type="entry name" value="BCCT"/>
    <property type="match status" value="1"/>
</dbReference>